<keyword evidence="8 9" id="KW-0472">Membrane</keyword>
<sequence length="639" mass="69757">MKRILNRLKFETKLNLGIIAIVGGMALVLLPVVARMTSTALLDESKMRGAALAESLAARVVEPLLAGDHLRLRSMLGETGDVVYLFVLDADGRVTGHSFSRGFPVDLIRANAVADDQRVHIQLLHTGAIYIYDFAAPVIVAGERIGTVRAGLSRSRISAATRQLVSAIAILFGGALFAAMGLGGFFARTVTRRLARLGKRAEELASGKSSLAEDDPDRMKPEAPADPRVWGRAVFSGPGDEIQELSETFDFMERRLRAYVDGLREARASLSSQKRLLSTVLDMNPDLISLVDADMVYQTANLAFARSVGRGVEELRGADDRSLFSAETATRRVREAREVLESGERMDGQERSDDGRKWFHVVRIPVYDEAGRAAGLLRMERDITEIKAYEQQLIQAQKMESIGKLAGGVAHEINTPLGIILGYAQLLGEDAPAGSQLRGDLGIIERQAKVCRKIVADLLGFSRQTESEKREMCFNNSVMEAASLVWHTFALDRVQIVPHLDDSFPIIYGDPEKLKQVWLNLLTNARDAMAGEQGGVIVVSTRLKTAQGIVTLFLADNGPGIDAADMKQIFDPFFTTKPVGQGTGLGLAVSFGIVEDHMGEIRVESPLPKGIRDLFPEDAVVETGTLFIVDIPLDHCDLP</sequence>
<evidence type="ECO:0000313" key="12">
    <source>
        <dbReference type="EMBL" id="AMD93409.1"/>
    </source>
</evidence>
<dbReference type="Gene3D" id="3.30.450.20">
    <property type="entry name" value="PAS domain"/>
    <property type="match status" value="1"/>
</dbReference>
<dbReference type="CDD" id="cd18773">
    <property type="entry name" value="PDC1_HK_sensor"/>
    <property type="match status" value="1"/>
</dbReference>
<keyword evidence="4" id="KW-1003">Cell membrane</keyword>
<dbReference type="PANTHER" id="PTHR43065">
    <property type="entry name" value="SENSOR HISTIDINE KINASE"/>
    <property type="match status" value="1"/>
</dbReference>
<comment type="subcellular location">
    <subcellularLocation>
        <location evidence="2">Cell membrane</location>
        <topology evidence="2">Multi-pass membrane protein</topology>
    </subcellularLocation>
</comment>
<evidence type="ECO:0000313" key="13">
    <source>
        <dbReference type="Proteomes" id="UP000063964"/>
    </source>
</evidence>
<keyword evidence="7 9" id="KW-1133">Transmembrane helix</keyword>
<dbReference type="SMART" id="SM00387">
    <property type="entry name" value="HATPase_c"/>
    <property type="match status" value="1"/>
</dbReference>
<dbReference type="PROSITE" id="PS50113">
    <property type="entry name" value="PAC"/>
    <property type="match status" value="1"/>
</dbReference>
<keyword evidence="12" id="KW-0808">Transferase</keyword>
<dbReference type="STRING" id="888061.AXF15_10075"/>
<dbReference type="PRINTS" id="PR00344">
    <property type="entry name" value="BCTRLSENSOR"/>
</dbReference>
<dbReference type="AlphaFoldDB" id="A0A120KN86"/>
<dbReference type="EC" id="2.7.13.3" evidence="3"/>
<dbReference type="Pfam" id="PF02518">
    <property type="entry name" value="HATPase_c"/>
    <property type="match status" value="1"/>
</dbReference>
<evidence type="ECO:0000256" key="4">
    <source>
        <dbReference type="ARBA" id="ARBA00022475"/>
    </source>
</evidence>
<dbReference type="RefSeq" id="WP_066606860.1">
    <property type="nucleotide sequence ID" value="NZ_CP014230.1"/>
</dbReference>
<feature type="transmembrane region" description="Helical" evidence="9">
    <location>
        <begin position="12"/>
        <end position="34"/>
    </location>
</feature>
<dbReference type="InterPro" id="IPR003661">
    <property type="entry name" value="HisK_dim/P_dom"/>
</dbReference>
<dbReference type="Gene3D" id="6.10.340.10">
    <property type="match status" value="1"/>
</dbReference>
<dbReference type="Gene3D" id="1.10.287.130">
    <property type="match status" value="1"/>
</dbReference>
<dbReference type="InterPro" id="IPR005467">
    <property type="entry name" value="His_kinase_dom"/>
</dbReference>
<evidence type="ECO:0000256" key="9">
    <source>
        <dbReference type="SAM" id="Phobius"/>
    </source>
</evidence>
<dbReference type="SUPFAM" id="SSF47384">
    <property type="entry name" value="Homodimeric domain of signal transducing histidine kinase"/>
    <property type="match status" value="1"/>
</dbReference>
<gene>
    <name evidence="12" type="ORF">AXF15_10075</name>
</gene>
<reference evidence="13" key="1">
    <citation type="submission" date="2016-02" db="EMBL/GenBank/DDBJ databases">
        <authorList>
            <person name="Holder M.E."/>
            <person name="Ajami N.J."/>
            <person name="Petrosino J.F."/>
        </authorList>
    </citation>
    <scope>NUCLEOTIDE SEQUENCE [LARGE SCALE GENOMIC DNA]</scope>
    <source>
        <strain evidence="13">DSM 12838</strain>
    </source>
</reference>
<dbReference type="Pfam" id="PF00512">
    <property type="entry name" value="HisKA"/>
    <property type="match status" value="1"/>
</dbReference>
<proteinExistence type="predicted"/>
<dbReference type="InterPro" id="IPR035965">
    <property type="entry name" value="PAS-like_dom_sf"/>
</dbReference>
<accession>A0A120KN86</accession>
<keyword evidence="6 9" id="KW-0812">Transmembrane</keyword>
<evidence type="ECO:0000259" key="10">
    <source>
        <dbReference type="PROSITE" id="PS50109"/>
    </source>
</evidence>
<dbReference type="Gene3D" id="3.30.565.10">
    <property type="entry name" value="Histidine kinase-like ATPase, C-terminal domain"/>
    <property type="match status" value="1"/>
</dbReference>
<evidence type="ECO:0000256" key="1">
    <source>
        <dbReference type="ARBA" id="ARBA00000085"/>
    </source>
</evidence>
<dbReference type="Pfam" id="PF17203">
    <property type="entry name" value="sCache_3_2"/>
    <property type="match status" value="1"/>
</dbReference>
<evidence type="ECO:0000256" key="8">
    <source>
        <dbReference type="ARBA" id="ARBA00023136"/>
    </source>
</evidence>
<dbReference type="EMBL" id="CP014230">
    <property type="protein sequence ID" value="AMD93409.1"/>
    <property type="molecule type" value="Genomic_DNA"/>
</dbReference>
<feature type="transmembrane region" description="Helical" evidence="9">
    <location>
        <begin position="164"/>
        <end position="187"/>
    </location>
</feature>
<evidence type="ECO:0000256" key="7">
    <source>
        <dbReference type="ARBA" id="ARBA00022989"/>
    </source>
</evidence>
<dbReference type="InterPro" id="IPR000700">
    <property type="entry name" value="PAS-assoc_C"/>
</dbReference>
<comment type="catalytic activity">
    <reaction evidence="1">
        <text>ATP + protein L-histidine = ADP + protein N-phospho-L-histidine.</text>
        <dbReference type="EC" id="2.7.13.3"/>
    </reaction>
</comment>
<dbReference type="PANTHER" id="PTHR43065:SF42">
    <property type="entry name" value="TWO-COMPONENT SENSOR PPRA"/>
    <property type="match status" value="1"/>
</dbReference>
<dbReference type="GO" id="GO:0005886">
    <property type="term" value="C:plasma membrane"/>
    <property type="evidence" value="ECO:0007669"/>
    <property type="project" value="UniProtKB-SubCell"/>
</dbReference>
<keyword evidence="13" id="KW-1185">Reference proteome</keyword>
<dbReference type="InterPro" id="IPR036890">
    <property type="entry name" value="HATPase_C_sf"/>
</dbReference>
<evidence type="ECO:0000256" key="6">
    <source>
        <dbReference type="ARBA" id="ARBA00022692"/>
    </source>
</evidence>
<feature type="domain" description="Histidine kinase" evidence="10">
    <location>
        <begin position="408"/>
        <end position="635"/>
    </location>
</feature>
<dbReference type="SMART" id="SM00388">
    <property type="entry name" value="HisKA"/>
    <property type="match status" value="1"/>
</dbReference>
<dbReference type="Pfam" id="PF08448">
    <property type="entry name" value="PAS_4"/>
    <property type="match status" value="1"/>
</dbReference>
<dbReference type="InterPro" id="IPR000014">
    <property type="entry name" value="PAS"/>
</dbReference>
<keyword evidence="5" id="KW-0597">Phosphoprotein</keyword>
<dbReference type="Proteomes" id="UP000063964">
    <property type="component" value="Chromosome"/>
</dbReference>
<dbReference type="InterPro" id="IPR033463">
    <property type="entry name" value="sCache_3"/>
</dbReference>
<dbReference type="PROSITE" id="PS50109">
    <property type="entry name" value="HIS_KIN"/>
    <property type="match status" value="1"/>
</dbReference>
<keyword evidence="12" id="KW-0418">Kinase</keyword>
<dbReference type="GO" id="GO:0000155">
    <property type="term" value="F:phosphorelay sensor kinase activity"/>
    <property type="evidence" value="ECO:0007669"/>
    <property type="project" value="InterPro"/>
</dbReference>
<evidence type="ECO:0000259" key="11">
    <source>
        <dbReference type="PROSITE" id="PS50113"/>
    </source>
</evidence>
<dbReference type="CDD" id="cd00082">
    <property type="entry name" value="HisKA"/>
    <property type="match status" value="1"/>
</dbReference>
<feature type="domain" description="PAC" evidence="11">
    <location>
        <begin position="341"/>
        <end position="395"/>
    </location>
</feature>
<protein>
    <recommendedName>
        <fullName evidence="3">histidine kinase</fullName>
        <ecNumber evidence="3">2.7.13.3</ecNumber>
    </recommendedName>
</protein>
<dbReference type="InterPro" id="IPR013656">
    <property type="entry name" value="PAS_4"/>
</dbReference>
<dbReference type="KEGG" id="doa:AXF15_10075"/>
<evidence type="ECO:0000256" key="3">
    <source>
        <dbReference type="ARBA" id="ARBA00012438"/>
    </source>
</evidence>
<dbReference type="SUPFAM" id="SSF55874">
    <property type="entry name" value="ATPase domain of HSP90 chaperone/DNA topoisomerase II/histidine kinase"/>
    <property type="match status" value="1"/>
</dbReference>
<name>A0A120KN86_9BACT</name>
<dbReference type="NCBIfam" id="TIGR00229">
    <property type="entry name" value="sensory_box"/>
    <property type="match status" value="1"/>
</dbReference>
<dbReference type="SUPFAM" id="SSF55785">
    <property type="entry name" value="PYP-like sensor domain (PAS domain)"/>
    <property type="match status" value="1"/>
</dbReference>
<organism evidence="12 13">
    <name type="scientific">Desulfomicrobium orale DSM 12838</name>
    <dbReference type="NCBI Taxonomy" id="888061"/>
    <lineage>
        <taxon>Bacteria</taxon>
        <taxon>Pseudomonadati</taxon>
        <taxon>Thermodesulfobacteriota</taxon>
        <taxon>Desulfovibrionia</taxon>
        <taxon>Desulfovibrionales</taxon>
        <taxon>Desulfomicrobiaceae</taxon>
        <taxon>Desulfomicrobium</taxon>
    </lineage>
</organism>
<dbReference type="InterPro" id="IPR003594">
    <property type="entry name" value="HATPase_dom"/>
</dbReference>
<dbReference type="InterPro" id="IPR036097">
    <property type="entry name" value="HisK_dim/P_sf"/>
</dbReference>
<evidence type="ECO:0000256" key="5">
    <source>
        <dbReference type="ARBA" id="ARBA00022553"/>
    </source>
</evidence>
<dbReference type="InterPro" id="IPR004358">
    <property type="entry name" value="Sig_transdc_His_kin-like_C"/>
</dbReference>
<evidence type="ECO:0000256" key="2">
    <source>
        <dbReference type="ARBA" id="ARBA00004651"/>
    </source>
</evidence>